<proteinExistence type="predicted"/>
<gene>
    <name evidence="2" type="ORF">N0V91_000725</name>
</gene>
<evidence type="ECO:0000256" key="1">
    <source>
        <dbReference type="SAM" id="Phobius"/>
    </source>
</evidence>
<dbReference type="AlphaFoldDB" id="A0A9W8ZLX7"/>
<keyword evidence="3" id="KW-1185">Reference proteome</keyword>
<dbReference type="EMBL" id="JAPEVA010000003">
    <property type="protein sequence ID" value="KAJ4412256.1"/>
    <property type="molecule type" value="Genomic_DNA"/>
</dbReference>
<feature type="transmembrane region" description="Helical" evidence="1">
    <location>
        <begin position="317"/>
        <end position="341"/>
    </location>
</feature>
<accession>A0A9W8ZLX7</accession>
<dbReference type="Gene3D" id="1.20.58.340">
    <property type="entry name" value="Magnesium transport protein CorA, transmembrane region"/>
    <property type="match status" value="1"/>
</dbReference>
<organism evidence="2 3">
    <name type="scientific">Didymella pomorum</name>
    <dbReference type="NCBI Taxonomy" id="749634"/>
    <lineage>
        <taxon>Eukaryota</taxon>
        <taxon>Fungi</taxon>
        <taxon>Dikarya</taxon>
        <taxon>Ascomycota</taxon>
        <taxon>Pezizomycotina</taxon>
        <taxon>Dothideomycetes</taxon>
        <taxon>Pleosporomycetidae</taxon>
        <taxon>Pleosporales</taxon>
        <taxon>Pleosporineae</taxon>
        <taxon>Didymellaceae</taxon>
        <taxon>Didymella</taxon>
    </lineage>
</organism>
<evidence type="ECO:0000313" key="2">
    <source>
        <dbReference type="EMBL" id="KAJ4412256.1"/>
    </source>
</evidence>
<keyword evidence="1" id="KW-0472">Membrane</keyword>
<reference evidence="2" key="1">
    <citation type="submission" date="2022-10" db="EMBL/GenBank/DDBJ databases">
        <title>Tapping the CABI collections for fungal endophytes: first genome assemblies for Collariella, Neodidymelliopsis, Ascochyta clinopodiicola, Didymella pomorum, Didymosphaeria variabile, Neocosmospora piperis and Neocucurbitaria cava.</title>
        <authorList>
            <person name="Hill R."/>
        </authorList>
    </citation>
    <scope>NUCLEOTIDE SEQUENCE</scope>
    <source>
        <strain evidence="2">IMI 355091</strain>
    </source>
</reference>
<comment type="caution">
    <text evidence="2">The sequence shown here is derived from an EMBL/GenBank/DDBJ whole genome shotgun (WGS) entry which is preliminary data.</text>
</comment>
<evidence type="ECO:0008006" key="4">
    <source>
        <dbReference type="Google" id="ProtNLM"/>
    </source>
</evidence>
<feature type="transmembrane region" description="Helical" evidence="1">
    <location>
        <begin position="281"/>
        <end position="305"/>
    </location>
</feature>
<dbReference type="Proteomes" id="UP001140510">
    <property type="component" value="Unassembled WGS sequence"/>
</dbReference>
<keyword evidence="1" id="KW-1133">Transmembrane helix</keyword>
<keyword evidence="1" id="KW-0812">Transmembrane</keyword>
<protein>
    <recommendedName>
        <fullName evidence="4">Metal ion transmembrane transporter</fullName>
    </recommendedName>
</protein>
<evidence type="ECO:0000313" key="3">
    <source>
        <dbReference type="Proteomes" id="UP001140510"/>
    </source>
</evidence>
<name>A0A9W8ZLX7_9PLEO</name>
<dbReference type="OrthoDB" id="5392974at2759"/>
<sequence length="368" mass="42832">MGNQRFLHYDDQGRLEKLEICYQYRCGWDTGVSFTHAIRAKQQSTYFCINFPSGARERLEAIYKYEDRRIVFHRDFFLDTLVADDSLKQWQVEIGERRLMLLGIEEILERPSTDQTHGKAFQEKENENGAQKIMFESVQSDEERDIEMQSAPTVAALRKSHTAEFWREKILKKSIDPSKPDEIDFDKATRHLHKMIRHWLGLRQDCEDLLAQLAFLQKTYNMFRAKRGKDWKCDRRVDAGESFEALISQCDICLFHLANQRTAEDTAKIAEQTQRDSASMITLAAVTMVFLPGTFICTIVSTNFFDFGEQGLAVSDKWWVLLAAAIPLTILVFIVWWAWVLARIQKQKGNRVPDMLRSLMLRSGKGRK</sequence>